<dbReference type="PANTHER" id="PTHR31338">
    <property type="entry name" value="POLYKETIDE CYCLASE/DEHYDRASE AND LIPID TRANSPORT SUPERFAMILY PROTEIN"/>
    <property type="match status" value="1"/>
</dbReference>
<dbReference type="EMBL" id="JAJJMA010137380">
    <property type="protein sequence ID" value="MCL7033687.1"/>
    <property type="molecule type" value="Genomic_DNA"/>
</dbReference>
<dbReference type="AlphaFoldDB" id="A0AA41SBV0"/>
<dbReference type="Proteomes" id="UP001177140">
    <property type="component" value="Unassembled WGS sequence"/>
</dbReference>
<dbReference type="InterPro" id="IPR052006">
    <property type="entry name" value="MLP-like"/>
</dbReference>
<name>A0AA41SBV0_PAPNU</name>
<dbReference type="PANTHER" id="PTHR31338:SF16">
    <property type="entry name" value="POLYKETIDE CYCLASE_DEHYDRASE AND LIPID TRANSPORT SUPERFAMILY PROTEIN"/>
    <property type="match status" value="1"/>
</dbReference>
<evidence type="ECO:0000313" key="4">
    <source>
        <dbReference type="Proteomes" id="UP001177140"/>
    </source>
</evidence>
<keyword evidence="4" id="KW-1185">Reference proteome</keyword>
<dbReference type="InterPro" id="IPR000916">
    <property type="entry name" value="Bet_v_I/MLP"/>
</dbReference>
<comment type="similarity">
    <text evidence="1">Belongs to the MLP family.</text>
</comment>
<dbReference type="Pfam" id="PF00407">
    <property type="entry name" value="Bet_v_1"/>
    <property type="match status" value="1"/>
</dbReference>
<protein>
    <recommendedName>
        <fullName evidence="2">Bet v I/Major latex protein domain-containing protein</fullName>
    </recommendedName>
</protein>
<sequence>MAGAVTGGTGTCLRGMLSFKTEVHCPADKYYSMYKHEVTELPKLLPFVYGDIKVIEGDGISVGSIKQWNYVIDGKPHCVKEKVTEMDDEKRRITHDLFEGEVMNVYKKFAVILHVKPKKGDIEGVVVKWSVEYEKLNEDSPTPLSYIDVLDKITRDLNAHLCQ</sequence>
<dbReference type="Gene3D" id="3.30.530.20">
    <property type="match status" value="1"/>
</dbReference>
<proteinExistence type="inferred from homology"/>
<dbReference type="SMART" id="SM01037">
    <property type="entry name" value="Bet_v_1"/>
    <property type="match status" value="1"/>
</dbReference>
<dbReference type="SUPFAM" id="SSF55961">
    <property type="entry name" value="Bet v1-like"/>
    <property type="match status" value="1"/>
</dbReference>
<gene>
    <name evidence="3" type="ORF">MKW94_018936</name>
</gene>
<dbReference type="InterPro" id="IPR023393">
    <property type="entry name" value="START-like_dom_sf"/>
</dbReference>
<reference evidence="3" key="1">
    <citation type="submission" date="2022-03" db="EMBL/GenBank/DDBJ databases">
        <title>A functionally conserved STORR gene fusion in Papaver species that diverged 16.8 million years ago.</title>
        <authorList>
            <person name="Catania T."/>
        </authorList>
    </citation>
    <scope>NUCLEOTIDE SEQUENCE</scope>
    <source>
        <strain evidence="3">S-191538</strain>
    </source>
</reference>
<organism evidence="3 4">
    <name type="scientific">Papaver nudicaule</name>
    <name type="common">Iceland poppy</name>
    <dbReference type="NCBI Taxonomy" id="74823"/>
    <lineage>
        <taxon>Eukaryota</taxon>
        <taxon>Viridiplantae</taxon>
        <taxon>Streptophyta</taxon>
        <taxon>Embryophyta</taxon>
        <taxon>Tracheophyta</taxon>
        <taxon>Spermatophyta</taxon>
        <taxon>Magnoliopsida</taxon>
        <taxon>Ranunculales</taxon>
        <taxon>Papaveraceae</taxon>
        <taxon>Papaveroideae</taxon>
        <taxon>Papaver</taxon>
    </lineage>
</organism>
<evidence type="ECO:0000259" key="2">
    <source>
        <dbReference type="SMART" id="SM01037"/>
    </source>
</evidence>
<feature type="domain" description="Bet v I/Major latex protein" evidence="2">
    <location>
        <begin position="12"/>
        <end position="163"/>
    </location>
</feature>
<accession>A0AA41SBV0</accession>
<evidence type="ECO:0000313" key="3">
    <source>
        <dbReference type="EMBL" id="MCL7033687.1"/>
    </source>
</evidence>
<dbReference type="GO" id="GO:0006952">
    <property type="term" value="P:defense response"/>
    <property type="evidence" value="ECO:0007669"/>
    <property type="project" value="InterPro"/>
</dbReference>
<dbReference type="CDD" id="cd07816">
    <property type="entry name" value="Bet_v1-like"/>
    <property type="match status" value="1"/>
</dbReference>
<evidence type="ECO:0000256" key="1">
    <source>
        <dbReference type="ARBA" id="ARBA00038242"/>
    </source>
</evidence>
<comment type="caution">
    <text evidence="3">The sequence shown here is derived from an EMBL/GenBank/DDBJ whole genome shotgun (WGS) entry which is preliminary data.</text>
</comment>